<evidence type="ECO:0000256" key="1">
    <source>
        <dbReference type="ARBA" id="ARBA00022737"/>
    </source>
</evidence>
<dbReference type="InterPro" id="IPR002885">
    <property type="entry name" value="PPR_rpt"/>
</dbReference>
<protein>
    <recommendedName>
        <fullName evidence="5">Pentatricopeptide repeat-containing protein</fullName>
    </recommendedName>
</protein>
<feature type="repeat" description="PPR" evidence="2">
    <location>
        <begin position="743"/>
        <end position="777"/>
    </location>
</feature>
<feature type="repeat" description="PPR" evidence="2">
    <location>
        <begin position="295"/>
        <end position="329"/>
    </location>
</feature>
<name>A0A8T2QD84_CERRI</name>
<dbReference type="GO" id="GO:0009451">
    <property type="term" value="P:RNA modification"/>
    <property type="evidence" value="ECO:0007669"/>
    <property type="project" value="InterPro"/>
</dbReference>
<dbReference type="EMBL" id="CM035441">
    <property type="protein sequence ID" value="KAH7281590.1"/>
    <property type="molecule type" value="Genomic_DNA"/>
</dbReference>
<keyword evidence="1" id="KW-0677">Repeat</keyword>
<dbReference type="Pfam" id="PF13041">
    <property type="entry name" value="PPR_2"/>
    <property type="match status" value="4"/>
</dbReference>
<comment type="caution">
    <text evidence="3">The sequence shown here is derived from an EMBL/GenBank/DDBJ whole genome shotgun (WGS) entry which is preliminary data.</text>
</comment>
<dbReference type="OMA" id="CITEYEI"/>
<dbReference type="GO" id="GO:0003723">
    <property type="term" value="F:RNA binding"/>
    <property type="evidence" value="ECO:0007669"/>
    <property type="project" value="InterPro"/>
</dbReference>
<dbReference type="FunFam" id="1.25.40.10:FF:000381">
    <property type="entry name" value="Pentatricopeptide repeat-containing protein"/>
    <property type="match status" value="1"/>
</dbReference>
<evidence type="ECO:0008006" key="5">
    <source>
        <dbReference type="Google" id="ProtNLM"/>
    </source>
</evidence>
<dbReference type="Gene3D" id="1.25.40.10">
    <property type="entry name" value="Tetratricopeptide repeat domain"/>
    <property type="match status" value="8"/>
</dbReference>
<feature type="repeat" description="PPR" evidence="2">
    <location>
        <begin position="396"/>
        <end position="430"/>
    </location>
</feature>
<gene>
    <name evidence="3" type="ORF">KP509_36G054500</name>
</gene>
<evidence type="ECO:0000313" key="4">
    <source>
        <dbReference type="Proteomes" id="UP000825935"/>
    </source>
</evidence>
<dbReference type="GO" id="GO:0048731">
    <property type="term" value="P:system development"/>
    <property type="evidence" value="ECO:0007669"/>
    <property type="project" value="UniProtKB-ARBA"/>
</dbReference>
<dbReference type="PANTHER" id="PTHR24015">
    <property type="entry name" value="OS07G0578800 PROTEIN-RELATED"/>
    <property type="match status" value="1"/>
</dbReference>
<proteinExistence type="predicted"/>
<feature type="repeat" description="PPR" evidence="2">
    <location>
        <begin position="844"/>
        <end position="878"/>
    </location>
</feature>
<dbReference type="NCBIfam" id="TIGR00756">
    <property type="entry name" value="PPR"/>
    <property type="match status" value="3"/>
</dbReference>
<dbReference type="Pfam" id="PF01535">
    <property type="entry name" value="PPR"/>
    <property type="match status" value="4"/>
</dbReference>
<dbReference type="InterPro" id="IPR011990">
    <property type="entry name" value="TPR-like_helical_dom_sf"/>
</dbReference>
<dbReference type="PROSITE" id="PS51375">
    <property type="entry name" value="PPR"/>
    <property type="match status" value="5"/>
</dbReference>
<dbReference type="InterPro" id="IPR046960">
    <property type="entry name" value="PPR_At4g14850-like_plant"/>
</dbReference>
<dbReference type="FunFam" id="1.25.40.10:FF:000158">
    <property type="entry name" value="pentatricopeptide repeat-containing protein At2g33680"/>
    <property type="match status" value="1"/>
</dbReference>
<dbReference type="FunFam" id="1.25.40.10:FF:000196">
    <property type="entry name" value="Pentatricopeptide repeat-containing protein At4g14850"/>
    <property type="match status" value="1"/>
</dbReference>
<keyword evidence="4" id="KW-1185">Reference proteome</keyword>
<evidence type="ECO:0000256" key="2">
    <source>
        <dbReference type="PROSITE-ProRule" id="PRU00708"/>
    </source>
</evidence>
<reference evidence="3" key="1">
    <citation type="submission" date="2021-08" db="EMBL/GenBank/DDBJ databases">
        <title>WGS assembly of Ceratopteris richardii.</title>
        <authorList>
            <person name="Marchant D.B."/>
            <person name="Chen G."/>
            <person name="Jenkins J."/>
            <person name="Shu S."/>
            <person name="Leebens-Mack J."/>
            <person name="Grimwood J."/>
            <person name="Schmutz J."/>
            <person name="Soltis P."/>
            <person name="Soltis D."/>
            <person name="Chen Z.-H."/>
        </authorList>
    </citation>
    <scope>NUCLEOTIDE SEQUENCE</scope>
    <source>
        <strain evidence="3">Whitten #5841</strain>
        <tissue evidence="3">Leaf</tissue>
    </source>
</reference>
<evidence type="ECO:0000313" key="3">
    <source>
        <dbReference type="EMBL" id="KAH7281590.1"/>
    </source>
</evidence>
<dbReference type="PANTHER" id="PTHR24015:SF548">
    <property type="entry name" value="OS08G0340900 PROTEIN"/>
    <property type="match status" value="1"/>
</dbReference>
<organism evidence="3 4">
    <name type="scientific">Ceratopteris richardii</name>
    <name type="common">Triangle waterfern</name>
    <dbReference type="NCBI Taxonomy" id="49495"/>
    <lineage>
        <taxon>Eukaryota</taxon>
        <taxon>Viridiplantae</taxon>
        <taxon>Streptophyta</taxon>
        <taxon>Embryophyta</taxon>
        <taxon>Tracheophyta</taxon>
        <taxon>Polypodiopsida</taxon>
        <taxon>Polypodiidae</taxon>
        <taxon>Polypodiales</taxon>
        <taxon>Pteridineae</taxon>
        <taxon>Pteridaceae</taxon>
        <taxon>Parkerioideae</taxon>
        <taxon>Ceratopteris</taxon>
    </lineage>
</organism>
<feature type="repeat" description="PPR" evidence="2">
    <location>
        <begin position="497"/>
        <end position="531"/>
    </location>
</feature>
<dbReference type="AlphaFoldDB" id="A0A8T2QD84"/>
<accession>A0A8T2QD84</accession>
<dbReference type="Proteomes" id="UP000825935">
    <property type="component" value="Chromosome 36"/>
</dbReference>
<dbReference type="OrthoDB" id="10389993at2759"/>
<sequence length="1014" mass="113812">MEKSCFELSKKIPSRLFKISLDQSDGLKRNLSLNLRICGERTSLIAGMIAHDETIRAGQERDVYLSSLVFDLYGKCGALYDAHGWFDLMHEKSAFSWNCMIKSHAFCRHNVETLQSFEQMQQECVIPNSATFATVISACDNADFLLQGIWMHARSQNAGLDAFIIVQTALIIMYSKCHRYQDAQAVFDTILEKDTVSWNAFLSVFVHQGDGLSAIQLFLQMQMECVLGDKYTYATMFSACSDKKSQSTGKHLHTCVLQSGLIMNNVMVLSLINMYGRGGDVPSAIGVFDDSTKQDMVIWNAVISTVVNQGIRGEAMLLFNRMFDQALMPDQVTFLNILSECANQTEIWQGKQLHACLLFLQLKSDVQVETTLIHMYGKHGNIANASFVFSIMIEYDTASWNAMISMFSQHGLINDAFVCFKRMQEEGLLPVERTFTSILSGCVDLTTLTIGKNLHVIIDSSGKKKDIFIRNALINMYCKCGILDVAHNIFNTMLLHDIISWNSLIAGYAQSNKSSTAFCLLNQMCDQEIIPDQATYCSLFYIFANEKFSRVSYVDNRLETQGLIYNETRNLEERSCLINQDKTEDTRYSRLSMHGVVDGLLLHIHIVLNGLDSDVGIQKSLLQFYGKYGDLRDCEWTFENVLEKDATAWCFMIEAFLLRGHDEEVIELSDKKQAVFDCVSFINVVEACANIGSLFYGRQIFMKIVKHGFDLNLNVGTALVTLYARCNSLTEARWLFDHLPERDVVAWTSMISTYMLAGNSVEALVLFREMQCDGVTPDVVSFTSALTACEFLSALSEGERIYAFITENQLDSDVDLITALIYMYGKSGSLIDAKFIFCRASEPKLSLWNALIACYAQYGYGWQALSFLFSMQQKGVSPNNMTFVSALCACSRAGLVKEAYLCLVSGFEKNGLVPAVEHFDCMVDLLGRTGGYSEAECLLKLMPFVPTIISWASFVGTCHKVHENLAESATKLLVELDRSNSAAYIALSNIYATDDGPIDTEDLDEHYENLWANS</sequence>